<comment type="caution">
    <text evidence="1">The sequence shown here is derived from an EMBL/GenBank/DDBJ whole genome shotgun (WGS) entry which is preliminary data.</text>
</comment>
<evidence type="ECO:0000313" key="2">
    <source>
        <dbReference type="Proteomes" id="UP000466345"/>
    </source>
</evidence>
<dbReference type="EMBL" id="WEGJ01000009">
    <property type="protein sequence ID" value="MQY12932.1"/>
    <property type="molecule type" value="Genomic_DNA"/>
</dbReference>
<dbReference type="AlphaFoldDB" id="A0A7K0CIT8"/>
<sequence>MTVPDIAARLDLHTNSVRFHLQRLIRSGEIHEDRADPDGPGRPRMVYTAMRPAPAPDAEPAPESSGYQLLTEMLAGHLAATSDDPGATASAVGEAWGRYLAARPVPFSRTTEEESITRITELLDRAGFSPARDSADGHRLELRVCPFRTVADRRPGVVCAIHLGLMRGALSESDAPLEVSRLDRFTAPHSCIAQLRPSTAADSAGDDDVEALPGWAGRVAG</sequence>
<dbReference type="SUPFAM" id="SSF46785">
    <property type="entry name" value="Winged helix' DNA-binding domain"/>
    <property type="match status" value="1"/>
</dbReference>
<dbReference type="Proteomes" id="UP000466345">
    <property type="component" value="Unassembled WGS sequence"/>
</dbReference>
<evidence type="ECO:0008006" key="3">
    <source>
        <dbReference type="Google" id="ProtNLM"/>
    </source>
</evidence>
<reference evidence="1 2" key="1">
    <citation type="submission" date="2019-10" db="EMBL/GenBank/DDBJ databases">
        <title>Streptomyces smaragdinus sp. nov. and Streptomyces fabii sp. nov., isolated from the gut of fungus growing-termite Macrotermes natalensis.</title>
        <authorList>
            <person name="Schwitalla J."/>
            <person name="Benndorf R."/>
            <person name="Martin K."/>
            <person name="De Beer W."/>
            <person name="Kaster A.-K."/>
            <person name="Vollmers J."/>
            <person name="Poulsen M."/>
            <person name="Beemelmanns C."/>
        </authorList>
    </citation>
    <scope>NUCLEOTIDE SEQUENCE [LARGE SCALE GENOMIC DNA]</scope>
    <source>
        <strain evidence="1 2">RB5</strain>
    </source>
</reference>
<proteinExistence type="predicted"/>
<name>A0A7K0CIT8_9ACTN</name>
<gene>
    <name evidence="1" type="ORF">SRB5_30710</name>
</gene>
<organism evidence="1 2">
    <name type="scientific">Streptomyces smaragdinus</name>
    <dbReference type="NCBI Taxonomy" id="2585196"/>
    <lineage>
        <taxon>Bacteria</taxon>
        <taxon>Bacillati</taxon>
        <taxon>Actinomycetota</taxon>
        <taxon>Actinomycetes</taxon>
        <taxon>Kitasatosporales</taxon>
        <taxon>Streptomycetaceae</taxon>
        <taxon>Streptomyces</taxon>
    </lineage>
</organism>
<dbReference type="InterPro" id="IPR036390">
    <property type="entry name" value="WH_DNA-bd_sf"/>
</dbReference>
<evidence type="ECO:0000313" key="1">
    <source>
        <dbReference type="EMBL" id="MQY12932.1"/>
    </source>
</evidence>
<accession>A0A7K0CIT8</accession>
<keyword evidence="2" id="KW-1185">Reference proteome</keyword>
<protein>
    <recommendedName>
        <fullName evidence="3">Transcriptional regulator</fullName>
    </recommendedName>
</protein>